<proteinExistence type="predicted"/>
<comment type="caution">
    <text evidence="2">The sequence shown here is derived from an EMBL/GenBank/DDBJ whole genome shotgun (WGS) entry which is preliminary data.</text>
</comment>
<keyword evidence="1" id="KW-0732">Signal</keyword>
<evidence type="ECO:0000313" key="2">
    <source>
        <dbReference type="EMBL" id="GAX74560.1"/>
    </source>
</evidence>
<dbReference type="EMBL" id="BEGY01000008">
    <property type="protein sequence ID" value="GAX74560.1"/>
    <property type="molecule type" value="Genomic_DNA"/>
</dbReference>
<sequence>MPSSLSLFYFFCQVTVFATKVFSRRDHGKIGDVSCVDDGLVNCRPQNGNLEQGSVKPPGEQLVDPGPDHLFSGYRTLTRQDAVRRRVNFPDVLKEEEEENRELNPAEVVEVELRDDSVTPLRLRSIQQSLLRKRTLSYSGLYPEGSLHMSQDSFRSSSASGVAPPVGPTIALLRGPSLTNRNMRGLTQRSKSVRELMSGLRSRRVAQGRSDVLSQMFAQESSGEGGSSVRFAAENVGSAVGIIAARELHKSSSCEVRALSRQSSSMVSDRQRRRSAAGNVLCRSALNNDLGLSAQINNGNRGLEVEGQDSKNGLEVFDSNKEGLHGLLVSLRSMRLRSLDDEFPPLYPEMMRENN</sequence>
<keyword evidence="3" id="KW-1185">Reference proteome</keyword>
<feature type="signal peptide" evidence="1">
    <location>
        <begin position="1"/>
        <end position="18"/>
    </location>
</feature>
<dbReference type="AlphaFoldDB" id="A0A250WVK2"/>
<name>A0A250WVK2_9CHLO</name>
<dbReference type="Proteomes" id="UP000232323">
    <property type="component" value="Unassembled WGS sequence"/>
</dbReference>
<evidence type="ECO:0000313" key="3">
    <source>
        <dbReference type="Proteomes" id="UP000232323"/>
    </source>
</evidence>
<accession>A0A250WVK2</accession>
<organism evidence="2 3">
    <name type="scientific">Chlamydomonas eustigma</name>
    <dbReference type="NCBI Taxonomy" id="1157962"/>
    <lineage>
        <taxon>Eukaryota</taxon>
        <taxon>Viridiplantae</taxon>
        <taxon>Chlorophyta</taxon>
        <taxon>core chlorophytes</taxon>
        <taxon>Chlorophyceae</taxon>
        <taxon>CS clade</taxon>
        <taxon>Chlamydomonadales</taxon>
        <taxon>Chlamydomonadaceae</taxon>
        <taxon>Chlamydomonas</taxon>
    </lineage>
</organism>
<feature type="chain" id="PRO_5012874374" evidence="1">
    <location>
        <begin position="19"/>
        <end position="355"/>
    </location>
</feature>
<protein>
    <submittedName>
        <fullName evidence="2">Uncharacterized protein</fullName>
    </submittedName>
</protein>
<reference evidence="2 3" key="1">
    <citation type="submission" date="2017-08" db="EMBL/GenBank/DDBJ databases">
        <title>Acidophilic green algal genome provides insights into adaptation to an acidic environment.</title>
        <authorList>
            <person name="Hirooka S."/>
            <person name="Hirose Y."/>
            <person name="Kanesaki Y."/>
            <person name="Higuchi S."/>
            <person name="Fujiwara T."/>
            <person name="Onuma R."/>
            <person name="Era A."/>
            <person name="Ohbayashi R."/>
            <person name="Uzuka A."/>
            <person name="Nozaki H."/>
            <person name="Yoshikawa H."/>
            <person name="Miyagishima S.Y."/>
        </authorList>
    </citation>
    <scope>NUCLEOTIDE SEQUENCE [LARGE SCALE GENOMIC DNA]</scope>
    <source>
        <strain evidence="2 3">NIES-2499</strain>
    </source>
</reference>
<gene>
    <name evidence="2" type="ORF">CEUSTIGMA_g2009.t1</name>
</gene>
<evidence type="ECO:0000256" key="1">
    <source>
        <dbReference type="SAM" id="SignalP"/>
    </source>
</evidence>